<gene>
    <name evidence="2" type="ORF">V5S96_05775</name>
</gene>
<dbReference type="Proteomes" id="UP001359781">
    <property type="component" value="Unassembled WGS sequence"/>
</dbReference>
<feature type="transmembrane region" description="Helical" evidence="1">
    <location>
        <begin position="12"/>
        <end position="30"/>
    </location>
</feature>
<keyword evidence="1" id="KW-1133">Transmembrane helix</keyword>
<feature type="transmembrane region" description="Helical" evidence="1">
    <location>
        <begin position="42"/>
        <end position="61"/>
    </location>
</feature>
<name>A0ABU8NXX5_9CORY</name>
<evidence type="ECO:0000313" key="3">
    <source>
        <dbReference type="Proteomes" id="UP001359781"/>
    </source>
</evidence>
<organism evidence="2 3">
    <name type="scientific">Corynebacterium mastitidis</name>
    <dbReference type="NCBI Taxonomy" id="161890"/>
    <lineage>
        <taxon>Bacteria</taxon>
        <taxon>Bacillati</taxon>
        <taxon>Actinomycetota</taxon>
        <taxon>Actinomycetes</taxon>
        <taxon>Mycobacteriales</taxon>
        <taxon>Corynebacteriaceae</taxon>
        <taxon>Corynebacterium</taxon>
    </lineage>
</organism>
<proteinExistence type="predicted"/>
<reference evidence="2 3" key="1">
    <citation type="submission" date="2024-02" db="EMBL/GenBank/DDBJ databases">
        <title>Whole genome sequencing and characterization of Corynebacterium isolated from the ocular surface of dry eye disease sufferers.</title>
        <authorList>
            <person name="Naqvi M."/>
        </authorList>
    </citation>
    <scope>NUCLEOTIDE SEQUENCE [LARGE SCALE GENOMIC DNA]</scope>
    <source>
        <strain evidence="2 3">PCRF</strain>
    </source>
</reference>
<dbReference type="RefSeq" id="WP_337890151.1">
    <property type="nucleotide sequence ID" value="NZ_JBAHVI010000005.1"/>
</dbReference>
<evidence type="ECO:0000256" key="1">
    <source>
        <dbReference type="SAM" id="Phobius"/>
    </source>
</evidence>
<comment type="caution">
    <text evidence="2">The sequence shown here is derived from an EMBL/GenBank/DDBJ whole genome shotgun (WGS) entry which is preliminary data.</text>
</comment>
<evidence type="ECO:0008006" key="4">
    <source>
        <dbReference type="Google" id="ProtNLM"/>
    </source>
</evidence>
<accession>A0ABU8NXX5</accession>
<keyword evidence="3" id="KW-1185">Reference proteome</keyword>
<dbReference type="EMBL" id="JBAHVJ010000005">
    <property type="protein sequence ID" value="MEJ4099870.1"/>
    <property type="molecule type" value="Genomic_DNA"/>
</dbReference>
<sequence>MLKQAEGSTAAVGWVAAVAAMLLGYLSWTLPDSWHAAMGGAMDYALIVALVALAGVGGWYAWRTRSIVLAVASVIGLFSPLIVIVAAMLIVGL</sequence>
<keyword evidence="1" id="KW-0472">Membrane</keyword>
<evidence type="ECO:0000313" key="2">
    <source>
        <dbReference type="EMBL" id="MEJ4099870.1"/>
    </source>
</evidence>
<protein>
    <recommendedName>
        <fullName evidence="4">Iron uptake protein</fullName>
    </recommendedName>
</protein>
<feature type="transmembrane region" description="Helical" evidence="1">
    <location>
        <begin position="67"/>
        <end position="91"/>
    </location>
</feature>
<keyword evidence="1" id="KW-0812">Transmembrane</keyword>